<sequence length="1447" mass="155871">MAADGTINIDMILNGTDKVKSDADAVRESINDVGDGAENTGGKFSHLKDVFTGTFLGGMLTNAVTAAGSAVKDLGSEAIDASDSMDKFRSTMKLGGFGEDEINTAAKAVRKYADDTVYDLSDVSNTTAQLAANGIKNYTELTQAAGNLNAQAGGNADTFKSVAMVMTQTAGAGKLTTENWNQLADAIPGASGVLQEALKKNGAYTGNFRDAMSEGQITADEFNKAVTQLGMNKGAVEAAKSTDTFEGAIGNLQATAVGAIQDIIDSFGKSNLTGMINGATDVVSKAVDSIQKNKGIISDTFNAVSSITSSAFGTVGDVFKWFKSSFEANVSGISTDNLSKKLKNISEWFDNFKESIHPLTGALGGLLGILTAGVWNTIVKPIKGIASAFKESGDSADKAKGKFDLSQSFQWINAVAADLNIFFKKTTEILEPLGKIAGIMAQGVFETFGDIVGAIADAFHQMNDKALESVKPTNKIADALESIAKHKDAIKAVGAAIAGLVTALTIKKGVTTVIDVAKQVPSMITNVSGAFSKAMALLAANPIIAIVLAIAALGTAFYELYKHNAKFREFVNDLVDKAKDLAKGVGEWFGDVVKQAKDLWKGITDVFTGQADWEKNISKQFNKIKDAIVDSLGAAVDWIGKNWKGLALLIASPIAGGLKLLYDNNKGFRDWVDDLWDKIKSGFSSMVKKISGVWDGITGELTKGAKVAVKAVTGIFKNVGKTLLYAMMIPVGLVAMIVKPIIKPLQNEFRVVVKAVTTVWDAFTNWLSNSFNAVSKAWRKVWNAISDWFGDFFSGLKRNVNKWFKPIAKFFTDWFDDVHDTWVDTWDAISEWFNKFWKKFTLTIRTSVNKVSKIMHDALDAISDKWHDVWNAISSWFNKLWSTIQGHAKKGINKVKSVISGALDAISDLWHRVWNAISSWFSDKWDSIKKTSSKGINSVHGTLSDILDKIKTKWHDIWGGLSDFFKGIWKDIKGYAADGINGVINVINTGVNAINDVWKFFTGKKTGIKKLKPVKFAQGGVVERHLSMVNDSPTENWKELIETPSGELMMAQDRNAILPLEPGTRVYNGDETKQIMSMAGVEHYKDGGIVGAVKDKLSDVGSWLGEKTEAITKFIEHPIKSVESLFEKSVSGMYSSLGNFGELAKGVISKLTNPIGSWFKKGLKKVEEETGDGGGGKGAPSGSGVQRWKGQVKAALKANGLPTSSDYVNAWLRQISSESGGNEKAVQGGYVDINTLTGDLAKGLLQTISATFNAYKFPGHGNIFNGYDNMLAAMNYAKHRYGASSMLQVIGHGHGYANGGWADKPSIFGEVPGEPEIVVNPARNSADKLLIEAMNARIKADPNGKIAKMAANLAHVNDPIQTNFSVTTSGRNTQSFSDSNSGSAYSATDKSYVLNDSKVIELLQIIANKRTTVDGSSFASAYEQYGSTETARRNQLKGRGLAIDAKI</sequence>
<evidence type="ECO:0000313" key="4">
    <source>
        <dbReference type="Proteomes" id="UP000051813"/>
    </source>
</evidence>
<dbReference type="SUPFAM" id="SSF48371">
    <property type="entry name" value="ARM repeat"/>
    <property type="match status" value="1"/>
</dbReference>
<dbReference type="InterPro" id="IPR016024">
    <property type="entry name" value="ARM-type_fold"/>
</dbReference>
<keyword evidence="1" id="KW-0812">Transmembrane</keyword>
<evidence type="ECO:0000259" key="2">
    <source>
        <dbReference type="Pfam" id="PF20155"/>
    </source>
</evidence>
<dbReference type="STRING" id="1423738.FC84_GL001592"/>
<dbReference type="CDD" id="cd13402">
    <property type="entry name" value="LT_TF-like"/>
    <property type="match status" value="1"/>
</dbReference>
<accession>A0A0R2BIQ3</accession>
<feature type="transmembrane region" description="Helical" evidence="1">
    <location>
        <begin position="723"/>
        <end position="742"/>
    </location>
</feature>
<dbReference type="Pfam" id="PF20155">
    <property type="entry name" value="TMP_3"/>
    <property type="match status" value="1"/>
</dbReference>
<organism evidence="3 4">
    <name type="scientific">Lapidilactobacillus dextrinicus DSM 20335</name>
    <dbReference type="NCBI Taxonomy" id="1423738"/>
    <lineage>
        <taxon>Bacteria</taxon>
        <taxon>Bacillati</taxon>
        <taxon>Bacillota</taxon>
        <taxon>Bacilli</taxon>
        <taxon>Lactobacillales</taxon>
        <taxon>Lactobacillaceae</taxon>
        <taxon>Lapidilactobacillus</taxon>
    </lineage>
</organism>
<proteinExistence type="predicted"/>
<dbReference type="Gene3D" id="1.20.120.20">
    <property type="entry name" value="Apolipoprotein"/>
    <property type="match status" value="1"/>
</dbReference>
<dbReference type="OrthoDB" id="2137849at2"/>
<keyword evidence="1" id="KW-1133">Transmembrane helix</keyword>
<protein>
    <submittedName>
        <fullName evidence="3">Phage related protein minor tail protein</fullName>
    </submittedName>
</protein>
<dbReference type="PANTHER" id="PTHR37813">
    <property type="entry name" value="FELS-2 PROPHAGE PROTEIN"/>
    <property type="match status" value="1"/>
</dbReference>
<dbReference type="SUPFAM" id="SSF53955">
    <property type="entry name" value="Lysozyme-like"/>
    <property type="match status" value="1"/>
</dbReference>
<evidence type="ECO:0000313" key="3">
    <source>
        <dbReference type="EMBL" id="KRM79416.1"/>
    </source>
</evidence>
<feature type="transmembrane region" description="Helical" evidence="1">
    <location>
        <begin position="534"/>
        <end position="558"/>
    </location>
</feature>
<dbReference type="PANTHER" id="PTHR37813:SF1">
    <property type="entry name" value="FELS-2 PROPHAGE PROTEIN"/>
    <property type="match status" value="1"/>
</dbReference>
<reference evidence="3 4" key="1">
    <citation type="journal article" date="2015" name="Genome Announc.">
        <title>Expanding the biotechnology potential of lactobacilli through comparative genomics of 213 strains and associated genera.</title>
        <authorList>
            <person name="Sun Z."/>
            <person name="Harris H.M."/>
            <person name="McCann A."/>
            <person name="Guo C."/>
            <person name="Argimon S."/>
            <person name="Zhang W."/>
            <person name="Yang X."/>
            <person name="Jeffery I.B."/>
            <person name="Cooney J.C."/>
            <person name="Kagawa T.F."/>
            <person name="Liu W."/>
            <person name="Song Y."/>
            <person name="Salvetti E."/>
            <person name="Wrobel A."/>
            <person name="Rasinkangas P."/>
            <person name="Parkhill J."/>
            <person name="Rea M.C."/>
            <person name="O'Sullivan O."/>
            <person name="Ritari J."/>
            <person name="Douillard F.P."/>
            <person name="Paul Ross R."/>
            <person name="Yang R."/>
            <person name="Briner A.E."/>
            <person name="Felis G.E."/>
            <person name="de Vos W.M."/>
            <person name="Barrangou R."/>
            <person name="Klaenhammer T.R."/>
            <person name="Caufield P.W."/>
            <person name="Cui Y."/>
            <person name="Zhang H."/>
            <person name="O'Toole P.W."/>
        </authorList>
    </citation>
    <scope>NUCLEOTIDE SEQUENCE [LARGE SCALE GENOMIC DNA]</scope>
    <source>
        <strain evidence="3 4">DSM 20335</strain>
    </source>
</reference>
<comment type="caution">
    <text evidence="3">The sequence shown here is derived from an EMBL/GenBank/DDBJ whole genome shotgun (WGS) entry which is preliminary data.</text>
</comment>
<name>A0A0R2BIQ3_9LACO</name>
<dbReference type="InterPro" id="IPR013491">
    <property type="entry name" value="Tape_meas_N"/>
</dbReference>
<feature type="domain" description="Tape measure protein N-terminal" evidence="2">
    <location>
        <begin position="77"/>
        <end position="263"/>
    </location>
</feature>
<dbReference type="RefSeq" id="WP_057755659.1">
    <property type="nucleotide sequence ID" value="NZ_AYYK01000004.1"/>
</dbReference>
<gene>
    <name evidence="3" type="ORF">FC84_GL001592</name>
</gene>
<keyword evidence="1" id="KW-0472">Membrane</keyword>
<keyword evidence="4" id="KW-1185">Reference proteome</keyword>
<evidence type="ECO:0000256" key="1">
    <source>
        <dbReference type="SAM" id="Phobius"/>
    </source>
</evidence>
<dbReference type="NCBIfam" id="TIGR02675">
    <property type="entry name" value="tape_meas_nterm"/>
    <property type="match status" value="1"/>
</dbReference>
<dbReference type="PATRIC" id="fig|1423738.3.peg.1610"/>
<dbReference type="InterPro" id="IPR023346">
    <property type="entry name" value="Lysozyme-like_dom_sf"/>
</dbReference>
<dbReference type="EMBL" id="AYYK01000004">
    <property type="protein sequence ID" value="KRM79416.1"/>
    <property type="molecule type" value="Genomic_DNA"/>
</dbReference>
<dbReference type="Proteomes" id="UP000051813">
    <property type="component" value="Unassembled WGS sequence"/>
</dbReference>